<evidence type="ECO:0000313" key="3">
    <source>
        <dbReference type="Proteomes" id="UP000267268"/>
    </source>
</evidence>
<dbReference type="RefSeq" id="WP_126613477.1">
    <property type="nucleotide sequence ID" value="NZ_CP034562.1"/>
</dbReference>
<dbReference type="OrthoDB" id="868831at2"/>
<gene>
    <name evidence="2" type="ORF">EI427_08140</name>
</gene>
<evidence type="ECO:0000256" key="1">
    <source>
        <dbReference type="SAM" id="Phobius"/>
    </source>
</evidence>
<accession>A0A3Q9FKI6</accession>
<keyword evidence="3" id="KW-1185">Reference proteome</keyword>
<dbReference type="NCBIfam" id="TIGR04183">
    <property type="entry name" value="Por_Secre_tail"/>
    <property type="match status" value="1"/>
</dbReference>
<feature type="transmembrane region" description="Helical" evidence="1">
    <location>
        <begin position="12"/>
        <end position="31"/>
    </location>
</feature>
<protein>
    <submittedName>
        <fullName evidence="2">T9SS type A sorting domain-containing protein</fullName>
    </submittedName>
</protein>
<dbReference type="KEGG" id="fll:EI427_08140"/>
<evidence type="ECO:0000313" key="2">
    <source>
        <dbReference type="EMBL" id="AZQ62206.1"/>
    </source>
</evidence>
<dbReference type="Proteomes" id="UP000267268">
    <property type="component" value="Chromosome 1"/>
</dbReference>
<dbReference type="AlphaFoldDB" id="A0A3Q9FKI6"/>
<keyword evidence="1" id="KW-0472">Membrane</keyword>
<reference evidence="2 3" key="1">
    <citation type="submission" date="2018-12" db="EMBL/GenBank/DDBJ databases">
        <title>Flammeovirga pectinis sp. nov., isolated from the gut of the Korean scallop, Patinopecten yessoensis.</title>
        <authorList>
            <person name="Bae J.-W."/>
            <person name="Jeong Y.-S."/>
            <person name="Kang W."/>
        </authorList>
    </citation>
    <scope>NUCLEOTIDE SEQUENCE [LARGE SCALE GENOMIC DNA]</scope>
    <source>
        <strain evidence="2 3">L12M1</strain>
    </source>
</reference>
<keyword evidence="1" id="KW-0812">Transmembrane</keyword>
<organism evidence="2 3">
    <name type="scientific">Flammeovirga pectinis</name>
    <dbReference type="NCBI Taxonomy" id="2494373"/>
    <lineage>
        <taxon>Bacteria</taxon>
        <taxon>Pseudomonadati</taxon>
        <taxon>Bacteroidota</taxon>
        <taxon>Cytophagia</taxon>
        <taxon>Cytophagales</taxon>
        <taxon>Flammeovirgaceae</taxon>
        <taxon>Flammeovirga</taxon>
    </lineage>
</organism>
<dbReference type="InterPro" id="IPR026444">
    <property type="entry name" value="Secre_tail"/>
</dbReference>
<proteinExistence type="predicted"/>
<keyword evidence="1" id="KW-1133">Transmembrane helix</keyword>
<sequence>MKALTINTNALWRILCIGLIFYSISSFGQTYRPSRNIIFATLADWETPSNWEGGNVPPDNSTIEYGNADNGWGGYTIEIGFDLASSYPNLSFDSNNEISILTISNGGVVNVTNFSVDAKSSITIEEGAQVTIEDDLTINTNSTSLTICGELNLNATLTASNALDLTVCENGIFNAESLIISSSAEVDISGSVNISGSAFLNNNITLDINSTGELNILGGLDFGAGTINLDGDLYVKGESDFDQGGSGSTLNISSTGNAKLEGDLIADVLDINIVSNGLLEVIGQVSSLTNDGSGGNWYLDGTMVVHEGIDVPCSKTITIEIPDGSDGGIIIDYEGEGNRCEANSGDPVLNTCATYGTCEAINNPLDKTYSPTVTPDLPVNLISFTGTKTLNGFLLEWTTASEQNSERFDIEVSDDKRNWQVINSLAAAGNSDVKLDYEYLDISQSKYYRLAQYDFDGTVAYYGIVTSLNEGELNVSVYPTFVENGELSKVYFEGISEDQKITYQVFDIKGKEIKNEYLITSTSGNFLTSFMMPNSIKGGLYIVKVNVGKYQKTFKIIKK</sequence>
<name>A0A3Q9FKI6_9BACT</name>
<dbReference type="EMBL" id="CP034562">
    <property type="protein sequence ID" value="AZQ62206.1"/>
    <property type="molecule type" value="Genomic_DNA"/>
</dbReference>